<gene>
    <name evidence="6" type="ORF">DB32_002927</name>
</gene>
<dbReference type="Gene3D" id="3.90.660.10">
    <property type="match status" value="1"/>
</dbReference>
<protein>
    <submittedName>
        <fullName evidence="6">Amine oxidase</fullName>
    </submittedName>
</protein>
<organism evidence="6 7">
    <name type="scientific">Sandaracinus amylolyticus</name>
    <dbReference type="NCBI Taxonomy" id="927083"/>
    <lineage>
        <taxon>Bacteria</taxon>
        <taxon>Pseudomonadati</taxon>
        <taxon>Myxococcota</taxon>
        <taxon>Polyangia</taxon>
        <taxon>Polyangiales</taxon>
        <taxon>Sandaracinaceae</taxon>
        <taxon>Sandaracinus</taxon>
    </lineage>
</organism>
<dbReference type="STRING" id="927083.DB32_002927"/>
<dbReference type="Proteomes" id="UP000034883">
    <property type="component" value="Chromosome"/>
</dbReference>
<feature type="binding site" evidence="4">
    <location>
        <begin position="60"/>
        <end position="61"/>
    </location>
    <ligand>
        <name>FAD</name>
        <dbReference type="ChEBI" id="CHEBI:57692"/>
    </ligand>
</feature>
<dbReference type="GO" id="GO:0016491">
    <property type="term" value="F:oxidoreductase activity"/>
    <property type="evidence" value="ECO:0007669"/>
    <property type="project" value="UniProtKB-KW"/>
</dbReference>
<dbReference type="Gene3D" id="1.10.405.10">
    <property type="entry name" value="Guanine Nucleotide Dissociation Inhibitor, domain 1"/>
    <property type="match status" value="1"/>
</dbReference>
<evidence type="ECO:0000259" key="5">
    <source>
        <dbReference type="Pfam" id="PF01593"/>
    </source>
</evidence>
<sequence>MRAVEDTSPDRALAARARMLFHSPRMATRARVLVIGAGLAGLRTADLLVRRGETDVLVLEARDRVGGRTLSRALGKATFDLGGQWIGPSQRRAQALVRELGIATFPTYDTGAKVLDLAGKLSRYEGTIPRLDPLSLLELQVVLSRIDARRKAVRTDAPHESPRAAEDDSRTAASWARTRVRSPHVRALLEASARVVFGAELGEISLLHFLFYAQAAGGLMPLVEIQGGAQETRFVNGAQEISTRIASSLGDRVRLSTPVRRISVRGGDVMVDSDRGTYLAERVVVAVPPVLARTIEFDPRLPAQRAHLLERAFQGSTIKCLALYDRPFWRERGLSGEAVSDGGPLAVAFDNTSHDGAQPALLGFSVGALAREHAARSRADRRRVVLERFARWYGEEALRPVEYVEHDWSEEPWSRGCPISLFGTGALSESGAALRTPCGPIHWAGAETAREHHGFLEGALESAERVTDELQSAFCR</sequence>
<reference evidence="6 7" key="1">
    <citation type="submission" date="2015-03" db="EMBL/GenBank/DDBJ databases">
        <title>Genome assembly of Sandaracinus amylolyticus DSM 53668.</title>
        <authorList>
            <person name="Sharma G."/>
            <person name="Subramanian S."/>
        </authorList>
    </citation>
    <scope>NUCLEOTIDE SEQUENCE [LARGE SCALE GENOMIC DNA]</scope>
    <source>
        <strain evidence="6 7">DSM 53668</strain>
    </source>
</reference>
<evidence type="ECO:0000313" key="6">
    <source>
        <dbReference type="EMBL" id="AKF05778.1"/>
    </source>
</evidence>
<dbReference type="SUPFAM" id="SSF54373">
    <property type="entry name" value="FAD-linked reductases, C-terminal domain"/>
    <property type="match status" value="1"/>
</dbReference>
<keyword evidence="3" id="KW-0560">Oxidoreductase</keyword>
<evidence type="ECO:0000256" key="3">
    <source>
        <dbReference type="ARBA" id="ARBA00023002"/>
    </source>
</evidence>
<dbReference type="SUPFAM" id="SSF51905">
    <property type="entry name" value="FAD/NAD(P)-binding domain"/>
    <property type="match status" value="1"/>
</dbReference>
<evidence type="ECO:0000256" key="1">
    <source>
        <dbReference type="ARBA" id="ARBA00001974"/>
    </source>
</evidence>
<dbReference type="EMBL" id="CP011125">
    <property type="protein sequence ID" value="AKF05778.1"/>
    <property type="molecule type" value="Genomic_DNA"/>
</dbReference>
<dbReference type="Pfam" id="PF01593">
    <property type="entry name" value="Amino_oxidase"/>
    <property type="match status" value="1"/>
</dbReference>
<dbReference type="InterPro" id="IPR002937">
    <property type="entry name" value="Amino_oxidase"/>
</dbReference>
<feature type="binding site" evidence="4">
    <location>
        <position position="447"/>
    </location>
    <ligand>
        <name>FAD</name>
        <dbReference type="ChEBI" id="CHEBI:57692"/>
    </ligand>
</feature>
<feature type="binding site" evidence="4">
    <location>
        <position position="364"/>
    </location>
    <ligand>
        <name>substrate</name>
    </ligand>
</feature>
<name>A0A0F6YI50_9BACT</name>
<evidence type="ECO:0000313" key="7">
    <source>
        <dbReference type="Proteomes" id="UP000034883"/>
    </source>
</evidence>
<comment type="similarity">
    <text evidence="2">Belongs to the flavin monoamine oxidase family.</text>
</comment>
<comment type="cofactor">
    <cofactor evidence="1">
        <name>FAD</name>
        <dbReference type="ChEBI" id="CHEBI:57692"/>
    </cofactor>
</comment>
<feature type="domain" description="Amine oxidase" evidence="5">
    <location>
        <begin position="39"/>
        <end position="469"/>
    </location>
</feature>
<dbReference type="PANTHER" id="PTHR43563:SF1">
    <property type="entry name" value="AMINE OXIDASE [FLAVIN-CONTAINING] B"/>
    <property type="match status" value="1"/>
</dbReference>
<dbReference type="InterPro" id="IPR036188">
    <property type="entry name" value="FAD/NAD-bd_sf"/>
</dbReference>
<accession>A0A0F6YI50</accession>
<feature type="binding site" evidence="4">
    <location>
        <position position="259"/>
    </location>
    <ligand>
        <name>FAD</name>
        <dbReference type="ChEBI" id="CHEBI:57692"/>
    </ligand>
</feature>
<evidence type="ECO:0000256" key="2">
    <source>
        <dbReference type="ARBA" id="ARBA00005995"/>
    </source>
</evidence>
<keyword evidence="7" id="KW-1185">Reference proteome</keyword>
<dbReference type="AlphaFoldDB" id="A0A0F6YI50"/>
<dbReference type="PRINTS" id="PR00757">
    <property type="entry name" value="AMINEOXDASEF"/>
</dbReference>
<dbReference type="Gene3D" id="3.50.50.60">
    <property type="entry name" value="FAD/NAD(P)-binding domain"/>
    <property type="match status" value="1"/>
</dbReference>
<dbReference type="KEGG" id="samy:DB32_002927"/>
<dbReference type="OrthoDB" id="9794630at2"/>
<dbReference type="PANTHER" id="PTHR43563">
    <property type="entry name" value="AMINE OXIDASE"/>
    <property type="match status" value="1"/>
</dbReference>
<dbReference type="InterPro" id="IPR050703">
    <property type="entry name" value="Flavin_MAO"/>
</dbReference>
<dbReference type="InterPro" id="IPR001613">
    <property type="entry name" value="Flavin_amine_oxidase"/>
</dbReference>
<evidence type="ECO:0000256" key="4">
    <source>
        <dbReference type="PIRSR" id="PIRSR601613-1"/>
    </source>
</evidence>
<proteinExistence type="inferred from homology"/>